<comment type="caution">
    <text evidence="6">The sequence shown here is derived from an EMBL/GenBank/DDBJ whole genome shotgun (WGS) entry which is preliminary data.</text>
</comment>
<name>A0ABT8MCV2_9EURY</name>
<dbReference type="InterPro" id="IPR051813">
    <property type="entry name" value="HepT_RNase_toxin"/>
</dbReference>
<evidence type="ECO:0000256" key="1">
    <source>
        <dbReference type="ARBA" id="ARBA00022553"/>
    </source>
</evidence>
<reference evidence="6" key="1">
    <citation type="submission" date="2019-05" db="EMBL/GenBank/DDBJ databases">
        <title>Methanoculleus sp. FWC-SCC1, a methanogenic archaeon isolated from deep marine cold seep.</title>
        <authorList>
            <person name="Chen Y.-W."/>
            <person name="Chen S.-C."/>
            <person name="Teng N.-H."/>
            <person name="Lai M.-C."/>
        </authorList>
    </citation>
    <scope>NUCLEOTIDE SEQUENCE</scope>
    <source>
        <strain evidence="6">FWC-SCC1</strain>
    </source>
</reference>
<evidence type="ECO:0000256" key="2">
    <source>
        <dbReference type="ARBA" id="ARBA00022649"/>
    </source>
</evidence>
<evidence type="ECO:0000313" key="7">
    <source>
        <dbReference type="Proteomes" id="UP001168338"/>
    </source>
</evidence>
<gene>
    <name evidence="6" type="ORF">FGU65_12630</name>
</gene>
<dbReference type="PANTHER" id="PTHR34139">
    <property type="entry name" value="UPF0331 PROTEIN MJ0127"/>
    <property type="match status" value="1"/>
</dbReference>
<evidence type="ECO:0000256" key="5">
    <source>
        <dbReference type="ARBA" id="ARBA00022801"/>
    </source>
</evidence>
<dbReference type="RefSeq" id="WP_301664902.1">
    <property type="nucleotide sequence ID" value="NZ_VCYH01000009.1"/>
</dbReference>
<dbReference type="PANTHER" id="PTHR34139:SF1">
    <property type="entry name" value="RNASE MJ1380-RELATED"/>
    <property type="match status" value="1"/>
</dbReference>
<sequence>MKDDRLYLIHILERIERIESYVQGGREEFVASPMRQDAVIRNLEVIGEAAKCISEDLKQRYSDIQWRQIAGLRDVLIHQYMGVDVARVWNIVERDLIPLKIRIRNLLADPGT</sequence>
<dbReference type="Pfam" id="PF01934">
    <property type="entry name" value="HepT-like"/>
    <property type="match status" value="1"/>
</dbReference>
<evidence type="ECO:0000313" key="6">
    <source>
        <dbReference type="EMBL" id="MDN7025715.1"/>
    </source>
</evidence>
<accession>A0ABT8MCV2</accession>
<dbReference type="InterPro" id="IPR008201">
    <property type="entry name" value="HepT-like"/>
</dbReference>
<evidence type="ECO:0000256" key="3">
    <source>
        <dbReference type="ARBA" id="ARBA00022722"/>
    </source>
</evidence>
<keyword evidence="3" id="KW-0540">Nuclease</keyword>
<organism evidence="6 7">
    <name type="scientific">Methanoculleus frigidifontis</name>
    <dbReference type="NCBI Taxonomy" id="2584085"/>
    <lineage>
        <taxon>Archaea</taxon>
        <taxon>Methanobacteriati</taxon>
        <taxon>Methanobacteriota</taxon>
        <taxon>Stenosarchaea group</taxon>
        <taxon>Methanomicrobia</taxon>
        <taxon>Methanomicrobiales</taxon>
        <taxon>Methanomicrobiaceae</taxon>
        <taxon>Methanoculleus</taxon>
    </lineage>
</organism>
<evidence type="ECO:0000256" key="4">
    <source>
        <dbReference type="ARBA" id="ARBA00022741"/>
    </source>
</evidence>
<dbReference type="Proteomes" id="UP001168338">
    <property type="component" value="Unassembled WGS sequence"/>
</dbReference>
<keyword evidence="2" id="KW-1277">Toxin-antitoxin system</keyword>
<proteinExistence type="predicted"/>
<keyword evidence="7" id="KW-1185">Reference proteome</keyword>
<keyword evidence="4" id="KW-0547">Nucleotide-binding</keyword>
<protein>
    <submittedName>
        <fullName evidence="6">DUF86 domain-containing protein</fullName>
    </submittedName>
</protein>
<keyword evidence="5" id="KW-0378">Hydrolase</keyword>
<keyword evidence="1" id="KW-0597">Phosphoprotein</keyword>
<dbReference type="EMBL" id="VCYH01000009">
    <property type="protein sequence ID" value="MDN7025715.1"/>
    <property type="molecule type" value="Genomic_DNA"/>
</dbReference>